<accession>A0A1N5WQM6</accession>
<evidence type="ECO:0000313" key="8">
    <source>
        <dbReference type="Proteomes" id="UP000195607"/>
    </source>
</evidence>
<reference evidence="7" key="3">
    <citation type="submission" date="2016-06" db="EMBL/GenBank/DDBJ databases">
        <authorList>
            <person name="Toshchakov V.S."/>
        </authorList>
    </citation>
    <scope>NUCLEOTIDE SEQUENCE [LARGE SCALE GENOMIC DNA]</scope>
    <source>
        <strain>PM4 (JCM 30641</strain>
        <strain evidence="7">\VKM B-2940)</strain>
    </source>
</reference>
<evidence type="ECO:0000259" key="4">
    <source>
        <dbReference type="SMART" id="SM00642"/>
    </source>
</evidence>
<dbReference type="Pfam" id="PF00128">
    <property type="entry name" value="Alpha-amylase"/>
    <property type="match status" value="1"/>
</dbReference>
<dbReference type="CDD" id="cd11344">
    <property type="entry name" value="AmyAc_GlgE_like"/>
    <property type="match status" value="1"/>
</dbReference>
<dbReference type="InterPro" id="IPR006047">
    <property type="entry name" value="GH13_cat_dom"/>
</dbReference>
<dbReference type="Gene3D" id="2.60.40.1180">
    <property type="entry name" value="Golgi alpha-mannosidase II"/>
    <property type="match status" value="1"/>
</dbReference>
<dbReference type="InterPro" id="IPR021828">
    <property type="entry name" value="GlgE_dom_N/S"/>
</dbReference>
<sequence length="639" mass="74602">MKYRDIYIEKVMPTVDNGSIPARVRCGDNVPVEAVIYSTAHQFLRARVVIRSVSGKIISRTEMKYTGMNDVFRTTVQLPKRGSYSMTINAWIDRTTTIIRGILSWLEAGESVDSDLLELKQRISQMESKARGRNRKAFREMWKIVNLKKPEKEKLALIPEAFSSILDKYDKKESETNTNKFWLEVMGDELSKSWYEVFPRSQPPEGKKSGTFRDLAARLNYISEMGFDVVYLPPIHPIGQTNRRGKNGIIPCTKDDPGSPWAVGSEKGGFKSIAPELGTLDDFKFLIREARSKNMEIALDMAFQCSPDHPYVREHPEWFYRRPDGTIRYAENPPKKYFDIYPFNFYCENRDELWEELKSVVMYWAEVGVRMFRVDNPHTKPVGFWEWMIQSVRKEYPDTVFLSESFTTQNLMYRLSKAGFQLSYSYFTWKNFDWEIRDYFTELNSPEVSAFFTPVLFTNTPDILSYTLQHGGRAQFIIRAILAATLSSSWGIYSGYEICEDTPIPGREEYLDSEKYEIKTRDFNDPINIREEIAHLNEIRKKNPVFMERGNLKFIESNNPSLLAYTRGFGQNKIMVIVNLNPEQMQEGMVELPDEWKGYSRVNVMDIYNLESYSWVDGRNYVRLTPEFKPVHILKRVLK</sequence>
<dbReference type="Proteomes" id="UP000187822">
    <property type="component" value="Chromosome I"/>
</dbReference>
<dbReference type="GeneID" id="41589179"/>
<dbReference type="InterPro" id="IPR013783">
    <property type="entry name" value="Ig-like_fold"/>
</dbReference>
<dbReference type="EMBL" id="LT719092">
    <property type="protein sequence ID" value="SJK85657.1"/>
    <property type="molecule type" value="Genomic_DNA"/>
</dbReference>
<organism evidence="5 8">
    <name type="scientific">Cuniculiplasma divulgatum</name>
    <dbReference type="NCBI Taxonomy" id="1673428"/>
    <lineage>
        <taxon>Archaea</taxon>
        <taxon>Methanobacteriati</taxon>
        <taxon>Thermoplasmatota</taxon>
        <taxon>Thermoplasmata</taxon>
        <taxon>Thermoplasmatales</taxon>
        <taxon>Cuniculiplasmataceae</taxon>
        <taxon>Cuniculiplasma</taxon>
    </lineage>
</organism>
<comment type="catalytic activity">
    <reaction evidence="3">
        <text>alpha-maltose 1-phosphate + [(1-&gt;4)-alpha-D-glucosyl](n) = [(1-&gt;4)-alpha-D-glucosyl](n+2) + phosphate</text>
        <dbReference type="Rhea" id="RHEA:42692"/>
        <dbReference type="Rhea" id="RHEA-COMP:9584"/>
        <dbReference type="Rhea" id="RHEA-COMP:10183"/>
        <dbReference type="ChEBI" id="CHEBI:15444"/>
        <dbReference type="ChEBI" id="CHEBI:43474"/>
        <dbReference type="ChEBI" id="CHEBI:63576"/>
        <dbReference type="EC" id="2.4.99.16"/>
    </reaction>
</comment>
<dbReference type="InterPro" id="IPR017853">
    <property type="entry name" value="GH"/>
</dbReference>
<comment type="subunit">
    <text evidence="1">Homodimer.</text>
</comment>
<dbReference type="GO" id="GO:0004553">
    <property type="term" value="F:hydrolase activity, hydrolyzing O-glycosyl compounds"/>
    <property type="evidence" value="ECO:0007669"/>
    <property type="project" value="InterPro"/>
</dbReference>
<dbReference type="SUPFAM" id="SSF51445">
    <property type="entry name" value="(Trans)glycosidases"/>
    <property type="match status" value="1"/>
</dbReference>
<evidence type="ECO:0000313" key="7">
    <source>
        <dbReference type="Proteomes" id="UP000187822"/>
    </source>
</evidence>
<dbReference type="RefSeq" id="WP_021789686.1">
    <property type="nucleotide sequence ID" value="NZ_LT671858.1"/>
</dbReference>
<gene>
    <name evidence="6" type="ORF">CPM_1881</name>
    <name evidence="5" type="ORF">CSP5_1943</name>
</gene>
<dbReference type="PANTHER" id="PTHR47786:SF2">
    <property type="entry name" value="GLYCOSYL HYDROLASE FAMILY 13 CATALYTIC DOMAIN-CONTAINING PROTEIN"/>
    <property type="match status" value="1"/>
</dbReference>
<dbReference type="KEGG" id="cdiv:CPM_1881"/>
<dbReference type="EC" id="2.4.99.16" evidence="2"/>
<dbReference type="SUPFAM" id="SSF51011">
    <property type="entry name" value="Glycosyl hydrolase domain"/>
    <property type="match status" value="1"/>
</dbReference>
<evidence type="ECO:0000313" key="5">
    <source>
        <dbReference type="EMBL" id="SIM87453.1"/>
    </source>
</evidence>
<dbReference type="SMART" id="SM00642">
    <property type="entry name" value="Aamy"/>
    <property type="match status" value="1"/>
</dbReference>
<dbReference type="InterPro" id="IPR013780">
    <property type="entry name" value="Glyco_hydro_b"/>
</dbReference>
<feature type="domain" description="Glycosyl hydrolase family 13 catalytic" evidence="4">
    <location>
        <begin position="196"/>
        <end position="540"/>
    </location>
</feature>
<proteinExistence type="predicted"/>
<evidence type="ECO:0000256" key="2">
    <source>
        <dbReference type="ARBA" id="ARBA00012603"/>
    </source>
</evidence>
<reference evidence="6" key="2">
    <citation type="submission" date="2016-06" db="EMBL/GenBank/DDBJ databases">
        <authorList>
            <person name="Olsen C.W."/>
            <person name="Carey S."/>
            <person name="Hinshaw L."/>
            <person name="Karasin A.I."/>
        </authorList>
    </citation>
    <scope>NUCLEOTIDE SEQUENCE [LARGE SCALE GENOMIC DNA]</scope>
    <source>
        <strain evidence="6">PM4</strain>
    </source>
</reference>
<dbReference type="STRING" id="1673428.CPM_1881"/>
<evidence type="ECO:0000256" key="1">
    <source>
        <dbReference type="ARBA" id="ARBA00011738"/>
    </source>
</evidence>
<dbReference type="PANTHER" id="PTHR47786">
    <property type="entry name" value="ALPHA-1,4-GLUCAN:MALTOSE-1-PHOSPHATE MALTOSYLTRANSFERASE"/>
    <property type="match status" value="1"/>
</dbReference>
<dbReference type="InterPro" id="IPR049171">
    <property type="entry name" value="GLGE_C"/>
</dbReference>
<dbReference type="Proteomes" id="UP000195607">
    <property type="component" value="Chromosome I"/>
</dbReference>
<dbReference type="Pfam" id="PF11896">
    <property type="entry name" value="GlgE_dom_N_S"/>
    <property type="match status" value="1"/>
</dbReference>
<evidence type="ECO:0000313" key="6">
    <source>
        <dbReference type="EMBL" id="SJK85657.1"/>
    </source>
</evidence>
<dbReference type="OrthoDB" id="34423at2157"/>
<reference evidence="5 8" key="1">
    <citation type="submission" date="2016-04" db="EMBL/GenBank/DDBJ databases">
        <authorList>
            <person name="Evans L.H."/>
            <person name="Alamgir A."/>
            <person name="Owens N."/>
            <person name="Weber N.D."/>
            <person name="Virtaneva K."/>
            <person name="Barbian K."/>
            <person name="Babar A."/>
            <person name="Rosenke K."/>
        </authorList>
    </citation>
    <scope>NUCLEOTIDE SEQUENCE [LARGE SCALE GENOMIC DNA]</scope>
    <source>
        <strain evidence="5">S5</strain>
        <strain evidence="8">S5(T) (JCM 30642 \VKM B-2941)</strain>
    </source>
</reference>
<evidence type="ECO:0000256" key="3">
    <source>
        <dbReference type="ARBA" id="ARBA00048735"/>
    </source>
</evidence>
<dbReference type="GO" id="GO:0005975">
    <property type="term" value="P:carbohydrate metabolic process"/>
    <property type="evidence" value="ECO:0007669"/>
    <property type="project" value="InterPro"/>
</dbReference>
<name>A0A1N5WQM6_9ARCH</name>
<protein>
    <recommendedName>
        <fullName evidence="2">starch synthase (maltosyl-transferring)</fullName>
        <ecNumber evidence="2">2.4.99.16</ecNumber>
    </recommendedName>
</protein>
<dbReference type="Gene3D" id="2.60.40.10">
    <property type="entry name" value="Immunoglobulins"/>
    <property type="match status" value="1"/>
</dbReference>
<dbReference type="AlphaFoldDB" id="A0A1N5WQM6"/>
<keyword evidence="7" id="KW-1185">Reference proteome</keyword>
<dbReference type="Pfam" id="PF21702">
    <property type="entry name" value="GLGE_C"/>
    <property type="match status" value="1"/>
</dbReference>
<dbReference type="EMBL" id="LT671858">
    <property type="protein sequence ID" value="SIM87453.1"/>
    <property type="molecule type" value="Genomic_DNA"/>
</dbReference>
<dbReference type="Gene3D" id="1.20.58.80">
    <property type="entry name" value="Phosphotransferase system, lactose/cellobiose-type IIA subunit"/>
    <property type="match status" value="1"/>
</dbReference>
<dbReference type="Gene3D" id="3.20.20.80">
    <property type="entry name" value="Glycosidases"/>
    <property type="match status" value="1"/>
</dbReference>